<evidence type="ECO:0000256" key="1">
    <source>
        <dbReference type="SAM" id="MobiDB-lite"/>
    </source>
</evidence>
<evidence type="ECO:0000313" key="3">
    <source>
        <dbReference type="Proteomes" id="UP000827835"/>
    </source>
</evidence>
<dbReference type="EMBL" id="MW258709">
    <property type="protein sequence ID" value="QVV96876.1"/>
    <property type="molecule type" value="Genomic_DNA"/>
</dbReference>
<sequence>MGKSISKALKKTVGSALGVVGLGADAPSAAAADVPVAAAPTDVPQEQAPEVETDVTEADKKKVKASGKRGLQVSRTSGGGISL</sequence>
<name>A0AAE7RMM5_9CAUD</name>
<dbReference type="Proteomes" id="UP000827835">
    <property type="component" value="Segment"/>
</dbReference>
<dbReference type="Pfam" id="PF11653">
    <property type="entry name" value="VirionAssem_T7"/>
    <property type="match status" value="1"/>
</dbReference>
<evidence type="ECO:0000313" key="2">
    <source>
        <dbReference type="EMBL" id="QVV96876.1"/>
    </source>
</evidence>
<dbReference type="InterPro" id="IPR024281">
    <property type="entry name" value="Phage_T7-like_viron_assmbl"/>
</dbReference>
<protein>
    <recommendedName>
        <fullName evidence="4">Tail assembly protein</fullName>
    </recommendedName>
</protein>
<organism evidence="2 3">
    <name type="scientific">Kosakonia phage Kc166A</name>
    <dbReference type="NCBI Taxonomy" id="2801381"/>
    <lineage>
        <taxon>Viruses</taxon>
        <taxon>Duplodnaviria</taxon>
        <taxon>Heunggongvirae</taxon>
        <taxon>Uroviricota</taxon>
        <taxon>Caudoviricetes</taxon>
        <taxon>Autographivirales</taxon>
        <taxon>Autotranscriptaviridae</taxon>
        <taxon>Studiervirinae</taxon>
        <taxon>Kayfunavirus</taxon>
        <taxon>Kayfunavirus Kc166A</taxon>
    </lineage>
</organism>
<proteinExistence type="predicted"/>
<accession>A0AAE7RMM5</accession>
<evidence type="ECO:0008006" key="4">
    <source>
        <dbReference type="Google" id="ProtNLM"/>
    </source>
</evidence>
<feature type="region of interest" description="Disordered" evidence="1">
    <location>
        <begin position="40"/>
        <end position="83"/>
    </location>
</feature>
<reference evidence="3" key="1">
    <citation type="journal article" date="2021" name="Viruses">
        <title>Novel Viruses That Lyse Plant and Human Strains of Kosakonia cowanii.</title>
        <authorList>
            <person name="Petrzik K."/>
            <person name="Brazdova S."/>
            <person name="Krawczyk K."/>
        </authorList>
    </citation>
    <scope>NUCLEOTIDE SEQUENCE [LARGE SCALE GENOMIC DNA]</scope>
</reference>
<keyword evidence="3" id="KW-1185">Reference proteome</keyword>